<evidence type="ECO:0000256" key="3">
    <source>
        <dbReference type="SAM" id="MobiDB-lite"/>
    </source>
</evidence>
<keyword evidence="2 4" id="KW-0732">Signal</keyword>
<feature type="domain" description="Fe/B12 periplasmic-binding" evidence="5">
    <location>
        <begin position="78"/>
        <end position="334"/>
    </location>
</feature>
<protein>
    <submittedName>
        <fullName evidence="6">Iron complex transport system substrate-binding protein</fullName>
    </submittedName>
</protein>
<dbReference type="PANTHER" id="PTHR30535:SF34">
    <property type="entry name" value="MOLYBDATE-BINDING PROTEIN MOLA"/>
    <property type="match status" value="1"/>
</dbReference>
<name>A0A562QD24_9BACI</name>
<dbReference type="InterPro" id="IPR002491">
    <property type="entry name" value="ABC_transptr_periplasmic_BD"/>
</dbReference>
<dbReference type="InterPro" id="IPR054828">
    <property type="entry name" value="Vit_B12_bind_prot"/>
</dbReference>
<dbReference type="OrthoDB" id="9816357at2"/>
<comment type="similarity">
    <text evidence="1">Belongs to the bacterial solute-binding protein 8 family.</text>
</comment>
<evidence type="ECO:0000256" key="2">
    <source>
        <dbReference type="ARBA" id="ARBA00022729"/>
    </source>
</evidence>
<organism evidence="6 7">
    <name type="scientific">Halalkalibacter nanhaiisediminis</name>
    <dbReference type="NCBI Taxonomy" id="688079"/>
    <lineage>
        <taxon>Bacteria</taxon>
        <taxon>Bacillati</taxon>
        <taxon>Bacillota</taxon>
        <taxon>Bacilli</taxon>
        <taxon>Bacillales</taxon>
        <taxon>Bacillaceae</taxon>
        <taxon>Halalkalibacter</taxon>
    </lineage>
</organism>
<reference evidence="6 7" key="1">
    <citation type="journal article" date="2015" name="Stand. Genomic Sci.">
        <title>Genomic Encyclopedia of Bacterial and Archaeal Type Strains, Phase III: the genomes of soil and plant-associated and newly described type strains.</title>
        <authorList>
            <person name="Whitman W.B."/>
            <person name="Woyke T."/>
            <person name="Klenk H.P."/>
            <person name="Zhou Y."/>
            <person name="Lilburn T.G."/>
            <person name="Beck B.J."/>
            <person name="De Vos P."/>
            <person name="Vandamme P."/>
            <person name="Eisen J.A."/>
            <person name="Garrity G."/>
            <person name="Hugenholtz P."/>
            <person name="Kyrpides N.C."/>
        </authorList>
    </citation>
    <scope>NUCLEOTIDE SEQUENCE [LARGE SCALE GENOMIC DNA]</scope>
    <source>
        <strain evidence="6 7">CGMCC 1.10116</strain>
    </source>
</reference>
<dbReference type="PROSITE" id="PS51257">
    <property type="entry name" value="PROKAR_LIPOPROTEIN"/>
    <property type="match status" value="1"/>
</dbReference>
<feature type="region of interest" description="Disordered" evidence="3">
    <location>
        <begin position="28"/>
        <end position="56"/>
    </location>
</feature>
<feature type="chain" id="PRO_5038334582" evidence="4">
    <location>
        <begin position="22"/>
        <end position="337"/>
    </location>
</feature>
<dbReference type="Gene3D" id="3.40.50.1980">
    <property type="entry name" value="Nitrogenase molybdenum iron protein domain"/>
    <property type="match status" value="2"/>
</dbReference>
<gene>
    <name evidence="6" type="ORF">IQ10_02856</name>
</gene>
<sequence>MKSLKQLKIMLAALLMVIFLAACGSDSATEDSATEPTTDSEHTEVVAPADEEEEGSEFPITITDAVGQEVTLEAEPERIVSLIPSVTETIFALDAGDAVVGRTDNDTYPEEVTEIESVGEMNFDVERVIALTPDLVLTHSSHAERYGEGLEQLRNAGIPVIVVEEADSIETVYETIEMIGLATGASEEAEVVVTDMQEKFAEVQEKASTIPEEDKALVWVEVAPAPDIYTTGQNTFFHEMLTIINAENAAGEHEGWPKFTEEQAVAYNPDVILITYGFYVDNAIEGIKERAAWQDVPAVVNDRIYDLNADEVVRPGPRLAEGVEQIAKAVYPEVFGE</sequence>
<dbReference type="SUPFAM" id="SSF53807">
    <property type="entry name" value="Helical backbone' metal receptor"/>
    <property type="match status" value="1"/>
</dbReference>
<dbReference type="PANTHER" id="PTHR30535">
    <property type="entry name" value="VITAMIN B12-BINDING PROTEIN"/>
    <property type="match status" value="1"/>
</dbReference>
<dbReference type="InterPro" id="IPR050902">
    <property type="entry name" value="ABC_Transporter_SBP"/>
</dbReference>
<dbReference type="RefSeq" id="WP_144451105.1">
    <property type="nucleotide sequence ID" value="NZ_VLKZ01000008.1"/>
</dbReference>
<evidence type="ECO:0000313" key="7">
    <source>
        <dbReference type="Proteomes" id="UP000315711"/>
    </source>
</evidence>
<comment type="caution">
    <text evidence="6">The sequence shown here is derived from an EMBL/GenBank/DDBJ whole genome shotgun (WGS) entry which is preliminary data.</text>
</comment>
<accession>A0A562QD24</accession>
<dbReference type="CDD" id="cd01143">
    <property type="entry name" value="YvrC"/>
    <property type="match status" value="1"/>
</dbReference>
<dbReference type="EMBL" id="VLKZ01000008">
    <property type="protein sequence ID" value="TWI54634.1"/>
    <property type="molecule type" value="Genomic_DNA"/>
</dbReference>
<evidence type="ECO:0000313" key="6">
    <source>
        <dbReference type="EMBL" id="TWI54634.1"/>
    </source>
</evidence>
<dbReference type="Pfam" id="PF01497">
    <property type="entry name" value="Peripla_BP_2"/>
    <property type="match status" value="1"/>
</dbReference>
<evidence type="ECO:0000256" key="4">
    <source>
        <dbReference type="SAM" id="SignalP"/>
    </source>
</evidence>
<evidence type="ECO:0000256" key="1">
    <source>
        <dbReference type="ARBA" id="ARBA00008814"/>
    </source>
</evidence>
<dbReference type="AlphaFoldDB" id="A0A562QD24"/>
<evidence type="ECO:0000259" key="5">
    <source>
        <dbReference type="PROSITE" id="PS50983"/>
    </source>
</evidence>
<dbReference type="NCBIfam" id="NF038402">
    <property type="entry name" value="TroA_like"/>
    <property type="match status" value="1"/>
</dbReference>
<keyword evidence="7" id="KW-1185">Reference proteome</keyword>
<feature type="signal peptide" evidence="4">
    <location>
        <begin position="1"/>
        <end position="21"/>
    </location>
</feature>
<proteinExistence type="inferred from homology"/>
<dbReference type="PROSITE" id="PS50983">
    <property type="entry name" value="FE_B12_PBP"/>
    <property type="match status" value="1"/>
</dbReference>
<dbReference type="GO" id="GO:0071281">
    <property type="term" value="P:cellular response to iron ion"/>
    <property type="evidence" value="ECO:0007669"/>
    <property type="project" value="TreeGrafter"/>
</dbReference>
<dbReference type="Proteomes" id="UP000315711">
    <property type="component" value="Unassembled WGS sequence"/>
</dbReference>